<dbReference type="InterPro" id="IPR013098">
    <property type="entry name" value="Ig_I-set"/>
</dbReference>
<evidence type="ECO:0000313" key="11">
    <source>
        <dbReference type="Proteomes" id="UP000291022"/>
    </source>
</evidence>
<reference evidence="10" key="3">
    <citation type="submission" date="2025-09" db="UniProtKB">
        <authorList>
            <consortium name="Ensembl"/>
        </authorList>
    </citation>
    <scope>IDENTIFICATION</scope>
</reference>
<organism evidence="10 11">
    <name type="scientific">Ursus americanus</name>
    <name type="common">American black bear</name>
    <name type="synonym">Euarctos americanus</name>
    <dbReference type="NCBI Taxonomy" id="9643"/>
    <lineage>
        <taxon>Eukaryota</taxon>
        <taxon>Metazoa</taxon>
        <taxon>Chordata</taxon>
        <taxon>Craniata</taxon>
        <taxon>Vertebrata</taxon>
        <taxon>Euteleostomi</taxon>
        <taxon>Mammalia</taxon>
        <taxon>Eutheria</taxon>
        <taxon>Laurasiatheria</taxon>
        <taxon>Carnivora</taxon>
        <taxon>Caniformia</taxon>
        <taxon>Ursidae</taxon>
        <taxon>Ursus</taxon>
    </lineage>
</organism>
<dbReference type="GO" id="GO:0007420">
    <property type="term" value="P:brain development"/>
    <property type="evidence" value="ECO:0007669"/>
    <property type="project" value="TreeGrafter"/>
</dbReference>
<dbReference type="GO" id="GO:0098632">
    <property type="term" value="F:cell-cell adhesion mediator activity"/>
    <property type="evidence" value="ECO:0007669"/>
    <property type="project" value="TreeGrafter"/>
</dbReference>
<reference evidence="10" key="2">
    <citation type="submission" date="2025-08" db="UniProtKB">
        <authorList>
            <consortium name="Ensembl"/>
        </authorList>
    </citation>
    <scope>IDENTIFICATION</scope>
</reference>
<accession>A0A452R0E5</accession>
<dbReference type="FunFam" id="2.60.40.10:FF:000064">
    <property type="entry name" value="Contactin 1"/>
    <property type="match status" value="1"/>
</dbReference>
<dbReference type="Ensembl" id="ENSUAMT00000013027.1">
    <property type="protein sequence ID" value="ENSUAMP00000011586.1"/>
    <property type="gene ID" value="ENSUAMG00000009438.1"/>
</dbReference>
<feature type="transmembrane region" description="Helical" evidence="8">
    <location>
        <begin position="126"/>
        <end position="144"/>
    </location>
</feature>
<evidence type="ECO:0000259" key="9">
    <source>
        <dbReference type="PROSITE" id="PS50835"/>
    </source>
</evidence>
<dbReference type="InterPro" id="IPR036179">
    <property type="entry name" value="Ig-like_dom_sf"/>
</dbReference>
<dbReference type="STRING" id="9643.ENSUAMP00000011586"/>
<dbReference type="OMA" id="HVEHLHW"/>
<dbReference type="AlphaFoldDB" id="A0A452R0E5"/>
<keyword evidence="2" id="KW-1003">Cell membrane</keyword>
<evidence type="ECO:0000313" key="10">
    <source>
        <dbReference type="Ensembl" id="ENSUAMP00000011586.1"/>
    </source>
</evidence>
<evidence type="ECO:0000256" key="7">
    <source>
        <dbReference type="ARBA" id="ARBA00023319"/>
    </source>
</evidence>
<dbReference type="PROSITE" id="PS50835">
    <property type="entry name" value="IG_LIKE"/>
    <property type="match status" value="4"/>
</dbReference>
<protein>
    <recommendedName>
        <fullName evidence="9">Ig-like domain-containing protein</fullName>
    </recommendedName>
</protein>
<dbReference type="SUPFAM" id="SSF48726">
    <property type="entry name" value="Immunoglobulin"/>
    <property type="match status" value="4"/>
</dbReference>
<keyword evidence="5" id="KW-1015">Disulfide bond</keyword>
<dbReference type="InterPro" id="IPR007110">
    <property type="entry name" value="Ig-like_dom"/>
</dbReference>
<keyword evidence="3" id="KW-0677">Repeat</keyword>
<keyword evidence="4 8" id="KW-0472">Membrane</keyword>
<dbReference type="Pfam" id="PF07679">
    <property type="entry name" value="I-set"/>
    <property type="match status" value="2"/>
</dbReference>
<proteinExistence type="predicted"/>
<dbReference type="InterPro" id="IPR013783">
    <property type="entry name" value="Ig-like_fold"/>
</dbReference>
<sequence>MVYSLNTWEIFVMISAADIRPIFTQEPQDVIFPLDLSKSEIILNCAASGYPSPHYRWKQNGTDIDFTMSYHYRLDGGNLAISSPRTDQDIGMYQCLATNTLGTILSRKAKLQFAQNFQIRMNTVRIMLFFFFFCFPDLFYAWTFNDNPLYVQEDNRRFVSQETGNLYIAKVEPSDVGNYTCFVTNKEAQRSVQGPPTPLVQRTDGVMGEYEPKIEVRFPETIQAAKDSSVKLECFALGNPVPDISWRRLDGNPLPGKVKYSKSQAILEIPNFQQEDEGFYECIAGNLRGRNLAKGQLIFYAPPEWEQKIQNTYLSIHDNLFWECKASGKPNPLYTWLKNGERLNPEERIQIENGTLVITMLNVSDSGVYQCAAENKYQIIYANAELRVLGKSFIYNQKIQNDILASYGYT</sequence>
<evidence type="ECO:0000256" key="2">
    <source>
        <dbReference type="ARBA" id="ARBA00022475"/>
    </source>
</evidence>
<keyword evidence="8" id="KW-1133">Transmembrane helix</keyword>
<evidence type="ECO:0000256" key="3">
    <source>
        <dbReference type="ARBA" id="ARBA00022737"/>
    </source>
</evidence>
<dbReference type="GO" id="GO:0030424">
    <property type="term" value="C:axon"/>
    <property type="evidence" value="ECO:0007669"/>
    <property type="project" value="TreeGrafter"/>
</dbReference>
<dbReference type="InterPro" id="IPR003598">
    <property type="entry name" value="Ig_sub2"/>
</dbReference>
<evidence type="ECO:0000256" key="8">
    <source>
        <dbReference type="SAM" id="Phobius"/>
    </source>
</evidence>
<evidence type="ECO:0000256" key="5">
    <source>
        <dbReference type="ARBA" id="ARBA00023157"/>
    </source>
</evidence>
<name>A0A452R0E5_URSAM</name>
<comment type="subcellular location">
    <subcellularLocation>
        <location evidence="1">Cell membrane</location>
    </subcellularLocation>
</comment>
<dbReference type="Gene3D" id="2.60.40.10">
    <property type="entry name" value="Immunoglobulins"/>
    <property type="match status" value="4"/>
</dbReference>
<dbReference type="SMART" id="SM00409">
    <property type="entry name" value="IG"/>
    <property type="match status" value="4"/>
</dbReference>
<dbReference type="InterPro" id="IPR003599">
    <property type="entry name" value="Ig_sub"/>
</dbReference>
<dbReference type="SMART" id="SM00408">
    <property type="entry name" value="IGc2"/>
    <property type="match status" value="3"/>
</dbReference>
<dbReference type="PANTHER" id="PTHR44170">
    <property type="entry name" value="PROTEIN SIDEKICK"/>
    <property type="match status" value="1"/>
</dbReference>
<reference evidence="11" key="1">
    <citation type="submission" date="2016-06" db="EMBL/GenBank/DDBJ databases">
        <title>De novo assembly and RNA-Seq shows season-dependent expression and editing in black bear kidneys.</title>
        <authorList>
            <person name="Korstanje R."/>
            <person name="Srivastava A."/>
            <person name="Sarsani V.K."/>
            <person name="Sheehan S.M."/>
            <person name="Seger R.L."/>
            <person name="Barter M.E."/>
            <person name="Lindqvist C."/>
            <person name="Brody L.C."/>
            <person name="Mullikin J.C."/>
        </authorList>
    </citation>
    <scope>NUCLEOTIDE SEQUENCE [LARGE SCALE GENOMIC DNA]</scope>
</reference>
<feature type="domain" description="Ig-like" evidence="9">
    <location>
        <begin position="212"/>
        <end position="293"/>
    </location>
</feature>
<dbReference type="GO" id="GO:0005886">
    <property type="term" value="C:plasma membrane"/>
    <property type="evidence" value="ECO:0007669"/>
    <property type="project" value="UniProtKB-SubCell"/>
</dbReference>
<dbReference type="FunFam" id="2.60.40.10:FF:000004">
    <property type="entry name" value="DCC isoform 1"/>
    <property type="match status" value="1"/>
</dbReference>
<feature type="domain" description="Ig-like" evidence="9">
    <location>
        <begin position="303"/>
        <end position="387"/>
    </location>
</feature>
<keyword evidence="8" id="KW-0812">Transmembrane</keyword>
<evidence type="ECO:0000256" key="6">
    <source>
        <dbReference type="ARBA" id="ARBA00023180"/>
    </source>
</evidence>
<evidence type="ECO:0000256" key="4">
    <source>
        <dbReference type="ARBA" id="ARBA00023136"/>
    </source>
</evidence>
<dbReference type="Proteomes" id="UP000291022">
    <property type="component" value="Unassembled WGS sequence"/>
</dbReference>
<feature type="domain" description="Ig-like" evidence="9">
    <location>
        <begin position="136"/>
        <end position="193"/>
    </location>
</feature>
<feature type="domain" description="Ig-like" evidence="9">
    <location>
        <begin position="27"/>
        <end position="112"/>
    </location>
</feature>
<keyword evidence="6" id="KW-0325">Glycoprotein</keyword>
<dbReference type="PANTHER" id="PTHR44170:SF38">
    <property type="entry name" value="CONTACTIN 6"/>
    <property type="match status" value="1"/>
</dbReference>
<evidence type="ECO:0000256" key="1">
    <source>
        <dbReference type="ARBA" id="ARBA00004236"/>
    </source>
</evidence>
<dbReference type="FunFam" id="2.60.40.10:FF:000005">
    <property type="entry name" value="Neuronal cell adhesion molecule"/>
    <property type="match status" value="1"/>
</dbReference>
<dbReference type="Pfam" id="PF13927">
    <property type="entry name" value="Ig_3"/>
    <property type="match status" value="2"/>
</dbReference>
<keyword evidence="11" id="KW-1185">Reference proteome</keyword>
<dbReference type="GO" id="GO:0007411">
    <property type="term" value="P:axon guidance"/>
    <property type="evidence" value="ECO:0007669"/>
    <property type="project" value="TreeGrafter"/>
</dbReference>
<keyword evidence="7" id="KW-0393">Immunoglobulin domain</keyword>
<dbReference type="GeneTree" id="ENSGT00940000160606"/>